<sequence>MFAPNAHAKLARLLRQAMDKFHHITCHDTEVQDNVIDELANELDKWDADLPQFLPHNDTAGSALLRPYLQQYELIQFARAHARLLIYRLSLDMYIPTTLDAHGSDCNCKTGYAASELEVSPIVFCALTIIFVYLSLHPNARNQKMFEAARRLCEFEQRLACTSDMAKRYMTILKIFWEKLREQVNKSDTAINANGDRMRQNNDARFGAAPSCVMTESQVDLNANSSLAANGDGISDLVQDKARGEGDNNFAAATESGLAEFWSFENWDIGLGFPSVEDTRDIYGLHNLPAADSNGSSSENVHLRRNGSGIQSHTELQSLDGSHIEILYEDILDSLALSFREC</sequence>
<dbReference type="Proteomes" id="UP001433508">
    <property type="component" value="Unassembled WGS sequence"/>
</dbReference>
<proteinExistence type="predicted"/>
<accession>A0ACC3SQ90</accession>
<organism evidence="1 2">
    <name type="scientific">Lipomyces kononenkoae</name>
    <name type="common">Yeast</name>
    <dbReference type="NCBI Taxonomy" id="34357"/>
    <lineage>
        <taxon>Eukaryota</taxon>
        <taxon>Fungi</taxon>
        <taxon>Dikarya</taxon>
        <taxon>Ascomycota</taxon>
        <taxon>Saccharomycotina</taxon>
        <taxon>Lipomycetes</taxon>
        <taxon>Lipomycetales</taxon>
        <taxon>Lipomycetaceae</taxon>
        <taxon>Lipomyces</taxon>
    </lineage>
</organism>
<evidence type="ECO:0000313" key="2">
    <source>
        <dbReference type="Proteomes" id="UP001433508"/>
    </source>
</evidence>
<comment type="caution">
    <text evidence="1">The sequence shown here is derived from an EMBL/GenBank/DDBJ whole genome shotgun (WGS) entry which is preliminary data.</text>
</comment>
<name>A0ACC3SQ90_LIPKO</name>
<dbReference type="EMBL" id="MU971575">
    <property type="protein sequence ID" value="KAK9233833.1"/>
    <property type="molecule type" value="Genomic_DNA"/>
</dbReference>
<keyword evidence="2" id="KW-1185">Reference proteome</keyword>
<protein>
    <submittedName>
        <fullName evidence="1">Uncharacterized protein</fullName>
    </submittedName>
</protein>
<reference evidence="2" key="1">
    <citation type="journal article" date="2024" name="Front. Bioeng. Biotechnol.">
        <title>Genome-scale model development and genomic sequencing of the oleaginous clade Lipomyces.</title>
        <authorList>
            <person name="Czajka J.J."/>
            <person name="Han Y."/>
            <person name="Kim J."/>
            <person name="Mondo S.J."/>
            <person name="Hofstad B.A."/>
            <person name="Robles A."/>
            <person name="Haridas S."/>
            <person name="Riley R."/>
            <person name="LaButti K."/>
            <person name="Pangilinan J."/>
            <person name="Andreopoulos W."/>
            <person name="Lipzen A."/>
            <person name="Yan J."/>
            <person name="Wang M."/>
            <person name="Ng V."/>
            <person name="Grigoriev I.V."/>
            <person name="Spatafora J.W."/>
            <person name="Magnuson J.K."/>
            <person name="Baker S.E."/>
            <person name="Pomraning K.R."/>
        </authorList>
    </citation>
    <scope>NUCLEOTIDE SEQUENCE [LARGE SCALE GENOMIC DNA]</scope>
    <source>
        <strain evidence="2">CBS 7786</strain>
    </source>
</reference>
<gene>
    <name evidence="1" type="ORF">V1525DRAFT_422793</name>
</gene>
<evidence type="ECO:0000313" key="1">
    <source>
        <dbReference type="EMBL" id="KAK9233833.1"/>
    </source>
</evidence>